<feature type="region of interest" description="Disordered" evidence="1">
    <location>
        <begin position="78"/>
        <end position="109"/>
    </location>
</feature>
<reference evidence="2 3" key="1">
    <citation type="journal article" date="2023" name="Sci. Data">
        <title>Genome assembly of the Korean intertidal mud-creeper Batillaria attramentaria.</title>
        <authorList>
            <person name="Patra A.K."/>
            <person name="Ho P.T."/>
            <person name="Jun S."/>
            <person name="Lee S.J."/>
            <person name="Kim Y."/>
            <person name="Won Y.J."/>
        </authorList>
    </citation>
    <scope>NUCLEOTIDE SEQUENCE [LARGE SCALE GENOMIC DNA]</scope>
    <source>
        <strain evidence="2">Wonlab-2016</strain>
    </source>
</reference>
<dbReference type="AlphaFoldDB" id="A0ABD0JTG5"/>
<accession>A0ABD0JTG5</accession>
<feature type="compositionally biased region" description="Low complexity" evidence="1">
    <location>
        <begin position="15"/>
        <end position="38"/>
    </location>
</feature>
<proteinExistence type="predicted"/>
<feature type="compositionally biased region" description="Gly residues" evidence="1">
    <location>
        <begin position="81"/>
        <end position="93"/>
    </location>
</feature>
<evidence type="ECO:0000313" key="2">
    <source>
        <dbReference type="EMBL" id="KAK7477887.1"/>
    </source>
</evidence>
<evidence type="ECO:0000256" key="1">
    <source>
        <dbReference type="SAM" id="MobiDB-lite"/>
    </source>
</evidence>
<organism evidence="2 3">
    <name type="scientific">Batillaria attramentaria</name>
    <dbReference type="NCBI Taxonomy" id="370345"/>
    <lineage>
        <taxon>Eukaryota</taxon>
        <taxon>Metazoa</taxon>
        <taxon>Spiralia</taxon>
        <taxon>Lophotrochozoa</taxon>
        <taxon>Mollusca</taxon>
        <taxon>Gastropoda</taxon>
        <taxon>Caenogastropoda</taxon>
        <taxon>Sorbeoconcha</taxon>
        <taxon>Cerithioidea</taxon>
        <taxon>Batillariidae</taxon>
        <taxon>Batillaria</taxon>
    </lineage>
</organism>
<dbReference type="Proteomes" id="UP001519460">
    <property type="component" value="Unassembled WGS sequence"/>
</dbReference>
<comment type="caution">
    <text evidence="2">The sequence shown here is derived from an EMBL/GenBank/DDBJ whole genome shotgun (WGS) entry which is preliminary data.</text>
</comment>
<keyword evidence="3" id="KW-1185">Reference proteome</keyword>
<gene>
    <name evidence="2" type="ORF">BaRGS_00030883</name>
</gene>
<name>A0ABD0JTG5_9CAEN</name>
<dbReference type="EMBL" id="JACVVK020000339">
    <property type="protein sequence ID" value="KAK7477887.1"/>
    <property type="molecule type" value="Genomic_DNA"/>
</dbReference>
<protein>
    <submittedName>
        <fullName evidence="2">Uncharacterized protein</fullName>
    </submittedName>
</protein>
<evidence type="ECO:0000313" key="3">
    <source>
        <dbReference type="Proteomes" id="UP001519460"/>
    </source>
</evidence>
<feature type="region of interest" description="Disordered" evidence="1">
    <location>
        <begin position="1"/>
        <end position="50"/>
    </location>
</feature>
<sequence>MVGKRAVPTFLFALKKQQQQPQNKQTNNNKTQTKQNTTATKPYATDQYRRQQAGTSWSVWDQTLTSHVRLDCKRIQLKPGAGEGQSGGGGDFRGFGRPRAASFVVNGKD</sequence>